<feature type="domain" description="Exoribonuclease phosphorolytic" evidence="11">
    <location>
        <begin position="191"/>
        <end position="232"/>
    </location>
</feature>
<accession>A0AA39FWL7</accession>
<dbReference type="InterPro" id="IPR015847">
    <property type="entry name" value="ExoRNase_PH_dom2"/>
</dbReference>
<dbReference type="SUPFAM" id="SSF55666">
    <property type="entry name" value="Ribonuclease PH domain 2-like"/>
    <property type="match status" value="1"/>
</dbReference>
<evidence type="ECO:0000313" key="12">
    <source>
        <dbReference type="EMBL" id="KAK0177212.1"/>
    </source>
</evidence>
<dbReference type="GO" id="GO:0016075">
    <property type="term" value="P:rRNA catabolic process"/>
    <property type="evidence" value="ECO:0007669"/>
    <property type="project" value="TreeGrafter"/>
</dbReference>
<dbReference type="AlphaFoldDB" id="A0AA39FWL7"/>
<dbReference type="GO" id="GO:0071028">
    <property type="term" value="P:nuclear mRNA surveillance"/>
    <property type="evidence" value="ECO:0007669"/>
    <property type="project" value="TreeGrafter"/>
</dbReference>
<protein>
    <recommendedName>
        <fullName evidence="4">Exosome complex component RRP45</fullName>
    </recommendedName>
    <alternativeName>
        <fullName evidence="8">Exosome component 9</fullName>
    </alternativeName>
</protein>
<dbReference type="InterPro" id="IPR036345">
    <property type="entry name" value="ExoRNase_PH_dom2_sf"/>
</dbReference>
<dbReference type="GO" id="GO:0034476">
    <property type="term" value="P:U5 snRNA 3'-end processing"/>
    <property type="evidence" value="ECO:0007669"/>
    <property type="project" value="TreeGrafter"/>
</dbReference>
<dbReference type="GO" id="GO:0000176">
    <property type="term" value="C:nuclear exosome (RNase complex)"/>
    <property type="evidence" value="ECO:0007669"/>
    <property type="project" value="TreeGrafter"/>
</dbReference>
<keyword evidence="6" id="KW-0694">RNA-binding</keyword>
<gene>
    <name evidence="12" type="ORF">PV328_001288</name>
</gene>
<dbReference type="EMBL" id="JAQQBS010000001">
    <property type="protein sequence ID" value="KAK0177212.1"/>
    <property type="molecule type" value="Genomic_DNA"/>
</dbReference>
<dbReference type="GO" id="GO:0034475">
    <property type="term" value="P:U4 snRNA 3'-end processing"/>
    <property type="evidence" value="ECO:0007669"/>
    <property type="project" value="TreeGrafter"/>
</dbReference>
<evidence type="ECO:0000256" key="8">
    <source>
        <dbReference type="ARBA" id="ARBA00032660"/>
    </source>
</evidence>
<evidence type="ECO:0000256" key="3">
    <source>
        <dbReference type="ARBA" id="ARBA00006678"/>
    </source>
</evidence>
<comment type="similarity">
    <text evidence="3">Belongs to the RNase PH family.</text>
</comment>
<dbReference type="InterPro" id="IPR033100">
    <property type="entry name" value="Rrp45"/>
</dbReference>
<name>A0AA39FWL7_9HYME</name>
<dbReference type="GO" id="GO:0071038">
    <property type="term" value="P:TRAMP-dependent tRNA surveillance pathway"/>
    <property type="evidence" value="ECO:0007669"/>
    <property type="project" value="TreeGrafter"/>
</dbReference>
<organism evidence="12 13">
    <name type="scientific">Microctonus aethiopoides</name>
    <dbReference type="NCBI Taxonomy" id="144406"/>
    <lineage>
        <taxon>Eukaryota</taxon>
        <taxon>Metazoa</taxon>
        <taxon>Ecdysozoa</taxon>
        <taxon>Arthropoda</taxon>
        <taxon>Hexapoda</taxon>
        <taxon>Insecta</taxon>
        <taxon>Pterygota</taxon>
        <taxon>Neoptera</taxon>
        <taxon>Endopterygota</taxon>
        <taxon>Hymenoptera</taxon>
        <taxon>Apocrita</taxon>
        <taxon>Ichneumonoidea</taxon>
        <taxon>Braconidae</taxon>
        <taxon>Euphorinae</taxon>
        <taxon>Microctonus</taxon>
    </lineage>
</organism>
<dbReference type="InterPro" id="IPR020568">
    <property type="entry name" value="Ribosomal_Su5_D2-typ_SF"/>
</dbReference>
<evidence type="ECO:0000313" key="13">
    <source>
        <dbReference type="Proteomes" id="UP001168990"/>
    </source>
</evidence>
<dbReference type="GO" id="GO:0071035">
    <property type="term" value="P:nuclear polyadenylation-dependent rRNA catabolic process"/>
    <property type="evidence" value="ECO:0007669"/>
    <property type="project" value="TreeGrafter"/>
</dbReference>
<evidence type="ECO:0000256" key="1">
    <source>
        <dbReference type="ARBA" id="ARBA00004123"/>
    </source>
</evidence>
<evidence type="ECO:0000259" key="10">
    <source>
        <dbReference type="Pfam" id="PF01138"/>
    </source>
</evidence>
<dbReference type="SUPFAM" id="SSF54211">
    <property type="entry name" value="Ribosomal protein S5 domain 2-like"/>
    <property type="match status" value="1"/>
</dbReference>
<evidence type="ECO:0000259" key="11">
    <source>
        <dbReference type="Pfam" id="PF03725"/>
    </source>
</evidence>
<feature type="region of interest" description="Disordered" evidence="9">
    <location>
        <begin position="353"/>
        <end position="376"/>
    </location>
</feature>
<dbReference type="GO" id="GO:0034473">
    <property type="term" value="P:U1 snRNA 3'-end processing"/>
    <property type="evidence" value="ECO:0007669"/>
    <property type="project" value="TreeGrafter"/>
</dbReference>
<comment type="caution">
    <text evidence="12">The sequence shown here is derived from an EMBL/GenBank/DDBJ whole genome shotgun (WGS) entry which is preliminary data.</text>
</comment>
<dbReference type="CDD" id="cd11368">
    <property type="entry name" value="RNase_PH_RRP45"/>
    <property type="match status" value="1"/>
</dbReference>
<reference evidence="12" key="1">
    <citation type="journal article" date="2023" name="bioRxiv">
        <title>Scaffold-level genome assemblies of two parasitoid biocontrol wasps reveal the parthenogenesis mechanism and an associated novel virus.</title>
        <authorList>
            <person name="Inwood S."/>
            <person name="Skelly J."/>
            <person name="Guhlin J."/>
            <person name="Harrop T."/>
            <person name="Goldson S."/>
            <person name="Dearden P."/>
        </authorList>
    </citation>
    <scope>NUCLEOTIDE SEQUENCE</scope>
    <source>
        <strain evidence="12">Irish</strain>
        <tissue evidence="12">Whole body</tissue>
    </source>
</reference>
<keyword evidence="5" id="KW-0963">Cytoplasm</keyword>
<evidence type="ECO:0000256" key="5">
    <source>
        <dbReference type="ARBA" id="ARBA00022490"/>
    </source>
</evidence>
<dbReference type="Pfam" id="PF01138">
    <property type="entry name" value="RNase_PH"/>
    <property type="match status" value="1"/>
</dbReference>
<reference evidence="12" key="2">
    <citation type="submission" date="2023-03" db="EMBL/GenBank/DDBJ databases">
        <authorList>
            <person name="Inwood S.N."/>
            <person name="Skelly J.G."/>
            <person name="Guhlin J."/>
            <person name="Harrop T.W.R."/>
            <person name="Goldson S.G."/>
            <person name="Dearden P.K."/>
        </authorList>
    </citation>
    <scope>NUCLEOTIDE SEQUENCE</scope>
    <source>
        <strain evidence="12">Irish</strain>
        <tissue evidence="12">Whole body</tissue>
    </source>
</reference>
<dbReference type="Gene3D" id="3.30.230.70">
    <property type="entry name" value="GHMP Kinase, N-terminal domain"/>
    <property type="match status" value="1"/>
</dbReference>
<evidence type="ECO:0000256" key="2">
    <source>
        <dbReference type="ARBA" id="ARBA00004496"/>
    </source>
</evidence>
<dbReference type="PANTHER" id="PTHR11097:SF14">
    <property type="entry name" value="EXOSOME COMPLEX COMPONENT RRP45"/>
    <property type="match status" value="1"/>
</dbReference>
<sequence length="415" mass="46110">MNEIIISRCEREFINKAIALDIRLDGRKLLEARKLKLNFGSNWGCCMASLGQTKVVANVSCDVQQPKLSRPNEGMIHINVEFNPLVARQFESTEQSEIGVMMTGQLERCFKDSKCVDLESLCIVADKKVWNIRVDVNVINHDGNLVDCASIATLAALSHFHRPDVTSTGDGIIIHPFNEKDPLPLTLFHHPVCVSFATFENGKTVMDPTYLEERLGVVQLTMGLNSYRELCGCDYINRSSKVRTDVMSIVMNNAANYAVDLLKQIRESVKIDVEARYNKETVKGCRFNDAIAKDKITSMISERIQIKLARWNAANSYGNLEDNKNNTMFVDDQVDLCEVRDLGDGSAELITSSTGNCVGEGGPNTWNIPESSTDEDMSDVEVVEETKPTKNVLDNIALSDSEEETTGLVSTADLI</sequence>
<dbReference type="PANTHER" id="PTHR11097">
    <property type="entry name" value="EXOSOME COMPLEX EXONUCLEASE RIBOSOMAL RNA PROCESSING PROTEIN"/>
    <property type="match status" value="1"/>
</dbReference>
<feature type="domain" description="Exoribonuclease phosphorolytic" evidence="10">
    <location>
        <begin position="31"/>
        <end position="163"/>
    </location>
</feature>
<evidence type="ECO:0000256" key="4">
    <source>
        <dbReference type="ARBA" id="ARBA00019572"/>
    </source>
</evidence>
<comment type="subcellular location">
    <subcellularLocation>
        <location evidence="2">Cytoplasm</location>
    </subcellularLocation>
    <subcellularLocation>
        <location evidence="1">Nucleus</location>
    </subcellularLocation>
</comment>
<dbReference type="GO" id="GO:0000177">
    <property type="term" value="C:cytoplasmic exosome (RNase complex)"/>
    <property type="evidence" value="ECO:0007669"/>
    <property type="project" value="TreeGrafter"/>
</dbReference>
<dbReference type="InterPro" id="IPR001247">
    <property type="entry name" value="ExoRNase_PH_dom1"/>
</dbReference>
<proteinExistence type="inferred from homology"/>
<dbReference type="InterPro" id="IPR027408">
    <property type="entry name" value="PNPase/RNase_PH_dom_sf"/>
</dbReference>
<dbReference type="GO" id="GO:0035925">
    <property type="term" value="F:mRNA 3'-UTR AU-rich region binding"/>
    <property type="evidence" value="ECO:0007669"/>
    <property type="project" value="TreeGrafter"/>
</dbReference>
<dbReference type="Pfam" id="PF03725">
    <property type="entry name" value="RNase_PH_C"/>
    <property type="match status" value="1"/>
</dbReference>
<keyword evidence="7" id="KW-0539">Nucleus</keyword>
<dbReference type="Proteomes" id="UP001168990">
    <property type="component" value="Unassembled WGS sequence"/>
</dbReference>
<dbReference type="InterPro" id="IPR050590">
    <property type="entry name" value="Exosome_comp_Rrp42_subfam"/>
</dbReference>
<dbReference type="GO" id="GO:0000467">
    <property type="term" value="P:exonucleolytic trimming to generate mature 3'-end of 5.8S rRNA from tricistronic rRNA transcript (SSU-rRNA, 5.8S rRNA, LSU-rRNA)"/>
    <property type="evidence" value="ECO:0007669"/>
    <property type="project" value="TreeGrafter"/>
</dbReference>
<evidence type="ECO:0000256" key="6">
    <source>
        <dbReference type="ARBA" id="ARBA00022884"/>
    </source>
</evidence>
<evidence type="ECO:0000256" key="9">
    <source>
        <dbReference type="SAM" id="MobiDB-lite"/>
    </source>
</evidence>
<evidence type="ECO:0000256" key="7">
    <source>
        <dbReference type="ARBA" id="ARBA00023242"/>
    </source>
</evidence>
<keyword evidence="13" id="KW-1185">Reference proteome</keyword>